<dbReference type="Pfam" id="PF01019">
    <property type="entry name" value="G_glu_transpept"/>
    <property type="match status" value="1"/>
</dbReference>
<sequence>MKRFAAIVLVLLLIPASAAPAQRHMIAAANPLAAEAGLKMLRQGGSAVDAAIAAQAVLTLVEPESSGIGGGAFMLLFDPATNKVTSFDGRETAPASAKPTMFLDANGNPRPHRDAIPGGLSVGVPGNLAMLELAHKKYGKLKWATLFEPAIKLAEQGFPVTQKLAKLLANNPDIAAMPDLKRTFARPDGTPVRAGDILKNPDLAATFRKIAKGGARAFYTGDIAKAIVAKVQHAPVNPGGMTLADLARYRAVERAPVCATYRVYKLCSMGPPSSGGIAVLQILKLVERFPSSALQPDTLTGVHLFAQASRLAFADRNRYVGDPAFVKVPVAGLLNTAYLKDRSALIGTDRDMGEALPGTPPMMKAEFGRGDTEEQQGTSHLSVVDDAGRAVSMTTTVEFLLGSEMMAGGFVLNNQLTDFSFVPVQDGKPVANAPAPGKRPLSAMAPTLVFDKSGKFLIAAGSPGGPAIIDYVAQSLIAMLDSGFDPKKAVALGHVIEPNGPLLLEKSPVLTGLAPRLAAMGYEVRTLASESSGLHVIQRVPGGYIGAADPRREGVAVGD</sequence>
<dbReference type="PANTHER" id="PTHR43199">
    <property type="entry name" value="GLUTATHIONE HYDROLASE"/>
    <property type="match status" value="1"/>
</dbReference>
<accession>A0ABP3QA40</accession>
<comment type="catalytic activity">
    <reaction evidence="1 9">
        <text>an S-substituted glutathione + H2O = an S-substituted L-cysteinylglycine + L-glutamate</text>
        <dbReference type="Rhea" id="RHEA:59468"/>
        <dbReference type="ChEBI" id="CHEBI:15377"/>
        <dbReference type="ChEBI" id="CHEBI:29985"/>
        <dbReference type="ChEBI" id="CHEBI:90779"/>
        <dbReference type="ChEBI" id="CHEBI:143103"/>
        <dbReference type="EC" id="3.4.19.13"/>
    </reaction>
</comment>
<proteinExistence type="inferred from homology"/>
<evidence type="ECO:0000256" key="10">
    <source>
        <dbReference type="SAM" id="SignalP"/>
    </source>
</evidence>
<dbReference type="EMBL" id="BAAADD010000009">
    <property type="protein sequence ID" value="GAA0582682.1"/>
    <property type="molecule type" value="Genomic_DNA"/>
</dbReference>
<dbReference type="PANTHER" id="PTHR43199:SF1">
    <property type="entry name" value="GLUTATHIONE HYDROLASE PROENZYME"/>
    <property type="match status" value="1"/>
</dbReference>
<evidence type="ECO:0000313" key="11">
    <source>
        <dbReference type="EMBL" id="GAA0582682.1"/>
    </source>
</evidence>
<evidence type="ECO:0000313" key="12">
    <source>
        <dbReference type="Proteomes" id="UP001499951"/>
    </source>
</evidence>
<feature type="chain" id="PRO_5045548541" description="Glutathione hydrolase proenzyme" evidence="10">
    <location>
        <begin position="22"/>
        <end position="559"/>
    </location>
</feature>
<dbReference type="InterPro" id="IPR000101">
    <property type="entry name" value="GGT_peptidase"/>
</dbReference>
<dbReference type="PRINTS" id="PR01210">
    <property type="entry name" value="GGTRANSPTASE"/>
</dbReference>
<comment type="catalytic activity">
    <reaction evidence="2 9">
        <text>glutathione + H2O = L-cysteinylglycine + L-glutamate</text>
        <dbReference type="Rhea" id="RHEA:28807"/>
        <dbReference type="ChEBI" id="CHEBI:15377"/>
        <dbReference type="ChEBI" id="CHEBI:29985"/>
        <dbReference type="ChEBI" id="CHEBI:57925"/>
        <dbReference type="ChEBI" id="CHEBI:61694"/>
        <dbReference type="EC" id="3.4.19.13"/>
    </reaction>
</comment>
<feature type="signal peptide" evidence="10">
    <location>
        <begin position="1"/>
        <end position="21"/>
    </location>
</feature>
<name>A0ABP3QA40_9PROT</name>
<dbReference type="SUPFAM" id="SSF56235">
    <property type="entry name" value="N-terminal nucleophile aminohydrolases (Ntn hydrolases)"/>
    <property type="match status" value="1"/>
</dbReference>
<comment type="subunit">
    <text evidence="9">This enzyme consists of two polypeptide chains, which are synthesized in precursor form from a single polypeptide.</text>
</comment>
<keyword evidence="7 9" id="KW-0012">Acyltransferase</keyword>
<dbReference type="NCBIfam" id="TIGR00066">
    <property type="entry name" value="g_glut_trans"/>
    <property type="match status" value="1"/>
</dbReference>
<comment type="PTM">
    <text evidence="9">Cleaved by autocatalysis into a large and a small subunit.</text>
</comment>
<protein>
    <recommendedName>
        <fullName evidence="9">Glutathione hydrolase proenzyme</fullName>
        <ecNumber evidence="9">2.3.2.2</ecNumber>
        <ecNumber evidence="9">3.4.19.13</ecNumber>
    </recommendedName>
    <component>
        <recommendedName>
            <fullName evidence="9">Glutathione hydrolase large chain</fullName>
        </recommendedName>
    </component>
    <component>
        <recommendedName>
            <fullName evidence="9">Glutathione hydrolase small chain</fullName>
        </recommendedName>
    </component>
</protein>
<reference evidence="12" key="1">
    <citation type="journal article" date="2019" name="Int. J. Syst. Evol. Microbiol.">
        <title>The Global Catalogue of Microorganisms (GCM) 10K type strain sequencing project: providing services to taxonomists for standard genome sequencing and annotation.</title>
        <authorList>
            <consortium name="The Broad Institute Genomics Platform"/>
            <consortium name="The Broad Institute Genome Sequencing Center for Infectious Disease"/>
            <person name="Wu L."/>
            <person name="Ma J."/>
        </authorList>
    </citation>
    <scope>NUCLEOTIDE SEQUENCE [LARGE SCALE GENOMIC DNA]</scope>
    <source>
        <strain evidence="12">JCM 15089</strain>
    </source>
</reference>
<dbReference type="EC" id="2.3.2.2" evidence="9"/>
<dbReference type="Proteomes" id="UP001499951">
    <property type="component" value="Unassembled WGS sequence"/>
</dbReference>
<keyword evidence="4 9" id="KW-0808">Transferase</keyword>
<dbReference type="Gene3D" id="3.60.20.40">
    <property type="match status" value="1"/>
</dbReference>
<comment type="similarity">
    <text evidence="3 9">Belongs to the gamma-glutamyltransferase family.</text>
</comment>
<evidence type="ECO:0000256" key="2">
    <source>
        <dbReference type="ARBA" id="ARBA00001089"/>
    </source>
</evidence>
<comment type="caution">
    <text evidence="11">The sequence shown here is derived from an EMBL/GenBank/DDBJ whole genome shotgun (WGS) entry which is preliminary data.</text>
</comment>
<gene>
    <name evidence="11" type="primary">ggt_2</name>
    <name evidence="11" type="ORF">GCM10008942_34520</name>
</gene>
<keyword evidence="12" id="KW-1185">Reference proteome</keyword>
<organism evidence="11 12">
    <name type="scientific">Rhizomicrobium electricum</name>
    <dbReference type="NCBI Taxonomy" id="480070"/>
    <lineage>
        <taxon>Bacteria</taxon>
        <taxon>Pseudomonadati</taxon>
        <taxon>Pseudomonadota</taxon>
        <taxon>Alphaproteobacteria</taxon>
        <taxon>Micropepsales</taxon>
        <taxon>Micropepsaceae</taxon>
        <taxon>Rhizomicrobium</taxon>
    </lineage>
</organism>
<dbReference type="InterPro" id="IPR043138">
    <property type="entry name" value="GGT_lsub"/>
</dbReference>
<evidence type="ECO:0000256" key="3">
    <source>
        <dbReference type="ARBA" id="ARBA00009381"/>
    </source>
</evidence>
<keyword evidence="10" id="KW-0732">Signal</keyword>
<evidence type="ECO:0000256" key="7">
    <source>
        <dbReference type="ARBA" id="ARBA00023315"/>
    </source>
</evidence>
<dbReference type="RefSeq" id="WP_166935379.1">
    <property type="nucleotide sequence ID" value="NZ_BAAADD010000009.1"/>
</dbReference>
<evidence type="ECO:0000256" key="9">
    <source>
        <dbReference type="RuleBase" id="RU368036"/>
    </source>
</evidence>
<dbReference type="Gene3D" id="1.10.246.130">
    <property type="match status" value="1"/>
</dbReference>
<evidence type="ECO:0000256" key="4">
    <source>
        <dbReference type="ARBA" id="ARBA00022679"/>
    </source>
</evidence>
<dbReference type="InterPro" id="IPR043137">
    <property type="entry name" value="GGT_ssub_C"/>
</dbReference>
<dbReference type="EC" id="3.4.19.13" evidence="9"/>
<dbReference type="InterPro" id="IPR051792">
    <property type="entry name" value="GGT_bact"/>
</dbReference>
<evidence type="ECO:0000256" key="5">
    <source>
        <dbReference type="ARBA" id="ARBA00022801"/>
    </source>
</evidence>
<evidence type="ECO:0000256" key="1">
    <source>
        <dbReference type="ARBA" id="ARBA00001049"/>
    </source>
</evidence>
<evidence type="ECO:0000256" key="8">
    <source>
        <dbReference type="ARBA" id="ARBA00047417"/>
    </source>
</evidence>
<comment type="catalytic activity">
    <reaction evidence="8 9">
        <text>an N-terminal (5-L-glutamyl)-[peptide] + an alpha-amino acid = 5-L-glutamyl amino acid + an N-terminal L-alpha-aminoacyl-[peptide]</text>
        <dbReference type="Rhea" id="RHEA:23904"/>
        <dbReference type="Rhea" id="RHEA-COMP:9780"/>
        <dbReference type="Rhea" id="RHEA-COMP:9795"/>
        <dbReference type="ChEBI" id="CHEBI:77644"/>
        <dbReference type="ChEBI" id="CHEBI:78597"/>
        <dbReference type="ChEBI" id="CHEBI:78599"/>
        <dbReference type="ChEBI" id="CHEBI:78608"/>
        <dbReference type="EC" id="2.3.2.2"/>
    </reaction>
</comment>
<comment type="pathway">
    <text evidence="9">Sulfur metabolism; glutathione metabolism.</text>
</comment>
<keyword evidence="5 9" id="KW-0378">Hydrolase</keyword>
<keyword evidence="6 9" id="KW-0865">Zymogen</keyword>
<dbReference type="InterPro" id="IPR029055">
    <property type="entry name" value="Ntn_hydrolases_N"/>
</dbReference>
<keyword evidence="9" id="KW-0317">Glutathione biosynthesis</keyword>
<evidence type="ECO:0000256" key="6">
    <source>
        <dbReference type="ARBA" id="ARBA00023145"/>
    </source>
</evidence>